<evidence type="ECO:0000256" key="1">
    <source>
        <dbReference type="ARBA" id="ARBA00038414"/>
    </source>
</evidence>
<dbReference type="Proteomes" id="UP000312512">
    <property type="component" value="Unassembled WGS sequence"/>
</dbReference>
<dbReference type="OrthoDB" id="978447at2"/>
<dbReference type="AlphaFoldDB" id="A0A5C4WSN0"/>
<dbReference type="Pfam" id="PF01177">
    <property type="entry name" value="Asp_Glu_race"/>
    <property type="match status" value="1"/>
</dbReference>
<name>A0A5C4WSN0_9ACTN</name>
<comment type="similarity">
    <text evidence="1">Belongs to the HyuE racemase family.</text>
</comment>
<dbReference type="Gene3D" id="3.40.50.12500">
    <property type="match status" value="1"/>
</dbReference>
<reference evidence="2 3" key="1">
    <citation type="submission" date="2019-10" db="EMBL/GenBank/DDBJ databases">
        <title>Nonomuraea sp. nov., isolated from Phyllanthus amarus.</title>
        <authorList>
            <person name="Klykleung N."/>
            <person name="Tanasupawat S."/>
        </authorList>
    </citation>
    <scope>NUCLEOTIDE SEQUENCE [LARGE SCALE GENOMIC DNA]</scope>
    <source>
        <strain evidence="2 3">PA1-10</strain>
    </source>
</reference>
<protein>
    <submittedName>
        <fullName evidence="2">Asp/Glu/hydantoin racemase</fullName>
    </submittedName>
</protein>
<organism evidence="2 3">
    <name type="scientific">Nonomuraea phyllanthi</name>
    <dbReference type="NCBI Taxonomy" id="2219224"/>
    <lineage>
        <taxon>Bacteria</taxon>
        <taxon>Bacillati</taxon>
        <taxon>Actinomycetota</taxon>
        <taxon>Actinomycetes</taxon>
        <taxon>Streptosporangiales</taxon>
        <taxon>Streptosporangiaceae</taxon>
        <taxon>Nonomuraea</taxon>
    </lineage>
</organism>
<evidence type="ECO:0000313" key="3">
    <source>
        <dbReference type="Proteomes" id="UP000312512"/>
    </source>
</evidence>
<sequence length="215" mass="21984">MTKRLGLIHTSATLVDVFAALCAEHLPGVETFNIVDDSLIKNTVAAGRLTPQTARRVAGHIGSAEAAGADHILVTCSSIGAAVEAAEPLTGVPVTRVDRPMADRAVALGDRIGVLATLSTTLDPTADLVRRRAAAAGKEITLTARVCEGAFEALMSGDAATHDERVAGELAALSGEVDVVVLAQASMARVAGTVESRVPILASPPLAMEHLAGVL</sequence>
<keyword evidence="3" id="KW-1185">Reference proteome</keyword>
<accession>A0A5C4WSN0</accession>
<comment type="caution">
    <text evidence="2">The sequence shown here is derived from an EMBL/GenBank/DDBJ whole genome shotgun (WGS) entry which is preliminary data.</text>
</comment>
<evidence type="ECO:0000313" key="2">
    <source>
        <dbReference type="EMBL" id="KAB8196030.1"/>
    </source>
</evidence>
<proteinExistence type="inferred from homology"/>
<dbReference type="InterPro" id="IPR053714">
    <property type="entry name" value="Iso_Racemase_Enz_sf"/>
</dbReference>
<dbReference type="InterPro" id="IPR015942">
    <property type="entry name" value="Asp/Glu/hydantoin_racemase"/>
</dbReference>
<dbReference type="RefSeq" id="WP_139630347.1">
    <property type="nucleotide sequence ID" value="NZ_VDLX02000003.1"/>
</dbReference>
<dbReference type="EMBL" id="VDLX02000003">
    <property type="protein sequence ID" value="KAB8196030.1"/>
    <property type="molecule type" value="Genomic_DNA"/>
</dbReference>
<gene>
    <name evidence="2" type="ORF">FH608_011230</name>
</gene>
<dbReference type="GO" id="GO:0047661">
    <property type="term" value="F:amino-acid racemase activity"/>
    <property type="evidence" value="ECO:0007669"/>
    <property type="project" value="InterPro"/>
</dbReference>